<dbReference type="GO" id="GO:0006508">
    <property type="term" value="P:proteolysis"/>
    <property type="evidence" value="ECO:0007669"/>
    <property type="project" value="UniProtKB-KW"/>
</dbReference>
<keyword evidence="3" id="KW-0720">Serine protease</keyword>
<comment type="caution">
    <text evidence="7">The sequence shown here is derived from an EMBL/GenBank/DDBJ whole genome shotgun (WGS) entry which is preliminary data.</text>
</comment>
<dbReference type="FunFam" id="2.40.10.10:FF:000004">
    <property type="entry name" value="Tryptase gamma 1"/>
    <property type="match status" value="1"/>
</dbReference>
<sequence>MNTFVTVAVLAAAALVSARPDLGVNPHVVGGTVSREGSFPFAVSLRDKFLNALFCGGALIHKSYVLTAAHCVQTDPKEIRIGMGSVDLEKQTLVEVEKKFANPKYKPNLGFEHDIALLKLKEPVTLSRSVQLIDFMYDKNLDDEEVTAMGWGRTGEHKPASTLLLHLNKTVMTNSDCKERMGPGHGTIGEGNICFSGEPNYGVCFGDSGSPLLYVDNGKKYTVGVVSWGIPCAVGKPDVYVRVSHYTDWIKKIIEEN</sequence>
<dbReference type="Proteomes" id="UP001372834">
    <property type="component" value="Unassembled WGS sequence"/>
</dbReference>
<dbReference type="PROSITE" id="PS00134">
    <property type="entry name" value="TRYPSIN_HIS"/>
    <property type="match status" value="1"/>
</dbReference>
<keyword evidence="3" id="KW-0378">Hydrolase</keyword>
<evidence type="ECO:0000259" key="5">
    <source>
        <dbReference type="PROSITE" id="PS50240"/>
    </source>
</evidence>
<dbReference type="InterPro" id="IPR043504">
    <property type="entry name" value="Peptidase_S1_PA_chymotrypsin"/>
</dbReference>
<keyword evidence="4" id="KW-0732">Signal</keyword>
<dbReference type="SUPFAM" id="SSF50494">
    <property type="entry name" value="Trypsin-like serine proteases"/>
    <property type="match status" value="1"/>
</dbReference>
<dbReference type="PROSITE" id="PS50240">
    <property type="entry name" value="TRYPSIN_DOM"/>
    <property type="match status" value="1"/>
</dbReference>
<keyword evidence="1" id="KW-1015">Disulfide bond</keyword>
<feature type="domain" description="Peptidase S1" evidence="5">
    <location>
        <begin position="28"/>
        <end position="255"/>
    </location>
</feature>
<dbReference type="InterPro" id="IPR033116">
    <property type="entry name" value="TRYPSIN_SER"/>
</dbReference>
<accession>A0AAN8Q441</accession>
<dbReference type="PRINTS" id="PR00722">
    <property type="entry name" value="CHYMOTRYPSIN"/>
</dbReference>
<dbReference type="Pfam" id="PF00089">
    <property type="entry name" value="Trypsin"/>
    <property type="match status" value="1"/>
</dbReference>
<dbReference type="EMBL" id="JAWJWE010000004">
    <property type="protein sequence ID" value="KAK6636276.1"/>
    <property type="molecule type" value="Genomic_DNA"/>
</dbReference>
<dbReference type="PANTHER" id="PTHR24256">
    <property type="entry name" value="TRYPTASE-RELATED"/>
    <property type="match status" value="1"/>
</dbReference>
<comment type="similarity">
    <text evidence="2">Belongs to the peptidase S1 family. CLIP subfamily.</text>
</comment>
<dbReference type="Gene3D" id="2.40.10.10">
    <property type="entry name" value="Trypsin-like serine proteases"/>
    <property type="match status" value="1"/>
</dbReference>
<evidence type="ECO:0000313" key="8">
    <source>
        <dbReference type="Proteomes" id="UP001372834"/>
    </source>
</evidence>
<dbReference type="InterPro" id="IPR001254">
    <property type="entry name" value="Trypsin_dom"/>
</dbReference>
<evidence type="ECO:0000256" key="3">
    <source>
        <dbReference type="RuleBase" id="RU363034"/>
    </source>
</evidence>
<proteinExistence type="inferred from homology"/>
<dbReference type="EMBL" id="JAWJWE010000004">
    <property type="protein sequence ID" value="KAK6636277.1"/>
    <property type="molecule type" value="Genomic_DNA"/>
</dbReference>
<dbReference type="InterPro" id="IPR018114">
    <property type="entry name" value="TRYPSIN_HIS"/>
</dbReference>
<keyword evidence="3" id="KW-0645">Protease</keyword>
<dbReference type="SMART" id="SM00020">
    <property type="entry name" value="Tryp_SPc"/>
    <property type="match status" value="1"/>
</dbReference>
<reference evidence="7 8" key="1">
    <citation type="submission" date="2023-10" db="EMBL/GenBank/DDBJ databases">
        <title>Genomes of two closely related lineages of the louse Polyplax serrata with different host specificities.</title>
        <authorList>
            <person name="Martinu J."/>
            <person name="Tarabai H."/>
            <person name="Stefka J."/>
            <person name="Hypsa V."/>
        </authorList>
    </citation>
    <scope>NUCLEOTIDE SEQUENCE [LARGE SCALE GENOMIC DNA]</scope>
    <source>
        <strain evidence="7">HR10_N</strain>
    </source>
</reference>
<dbReference type="InterPro" id="IPR001314">
    <property type="entry name" value="Peptidase_S1A"/>
</dbReference>
<dbReference type="CDD" id="cd00190">
    <property type="entry name" value="Tryp_SPc"/>
    <property type="match status" value="1"/>
</dbReference>
<feature type="chain" id="PRO_5042795386" description="Peptidase S1 domain-containing protein" evidence="4">
    <location>
        <begin position="19"/>
        <end position="257"/>
    </location>
</feature>
<evidence type="ECO:0000313" key="6">
    <source>
        <dbReference type="EMBL" id="KAK6636276.1"/>
    </source>
</evidence>
<organism evidence="7 8">
    <name type="scientific">Polyplax serrata</name>
    <name type="common">Common mouse louse</name>
    <dbReference type="NCBI Taxonomy" id="468196"/>
    <lineage>
        <taxon>Eukaryota</taxon>
        <taxon>Metazoa</taxon>
        <taxon>Ecdysozoa</taxon>
        <taxon>Arthropoda</taxon>
        <taxon>Hexapoda</taxon>
        <taxon>Insecta</taxon>
        <taxon>Pterygota</taxon>
        <taxon>Neoptera</taxon>
        <taxon>Paraneoptera</taxon>
        <taxon>Psocodea</taxon>
        <taxon>Troctomorpha</taxon>
        <taxon>Phthiraptera</taxon>
        <taxon>Anoplura</taxon>
        <taxon>Polyplacidae</taxon>
        <taxon>Polyplax</taxon>
    </lineage>
</organism>
<gene>
    <name evidence="6" type="ORF">RUM43_009935</name>
    <name evidence="7" type="ORF">RUM43_009936</name>
</gene>
<dbReference type="AlphaFoldDB" id="A0AAN8Q441"/>
<dbReference type="GO" id="GO:0004252">
    <property type="term" value="F:serine-type endopeptidase activity"/>
    <property type="evidence" value="ECO:0007669"/>
    <property type="project" value="InterPro"/>
</dbReference>
<protein>
    <recommendedName>
        <fullName evidence="5">Peptidase S1 domain-containing protein</fullName>
    </recommendedName>
</protein>
<dbReference type="InterPro" id="IPR009003">
    <property type="entry name" value="Peptidase_S1_PA"/>
</dbReference>
<evidence type="ECO:0000256" key="2">
    <source>
        <dbReference type="ARBA" id="ARBA00024195"/>
    </source>
</evidence>
<feature type="signal peptide" evidence="4">
    <location>
        <begin position="1"/>
        <end position="18"/>
    </location>
</feature>
<evidence type="ECO:0000256" key="4">
    <source>
        <dbReference type="SAM" id="SignalP"/>
    </source>
</evidence>
<evidence type="ECO:0000256" key="1">
    <source>
        <dbReference type="ARBA" id="ARBA00023157"/>
    </source>
</evidence>
<name>A0AAN8Q441_POLSC</name>
<evidence type="ECO:0000313" key="7">
    <source>
        <dbReference type="EMBL" id="KAK6636277.1"/>
    </source>
</evidence>
<dbReference type="InterPro" id="IPR051487">
    <property type="entry name" value="Ser/Thr_Proteases_Immune/Dev"/>
</dbReference>
<dbReference type="PROSITE" id="PS00135">
    <property type="entry name" value="TRYPSIN_SER"/>
    <property type="match status" value="1"/>
</dbReference>